<evidence type="ECO:0000256" key="1">
    <source>
        <dbReference type="ARBA" id="ARBA00001946"/>
    </source>
</evidence>
<dbReference type="GO" id="GO:0008311">
    <property type="term" value="F:double-stranded DNA 3'-5' DNA exonuclease activity"/>
    <property type="evidence" value="ECO:0007669"/>
    <property type="project" value="TreeGrafter"/>
</dbReference>
<dbReference type="InterPro" id="IPR036691">
    <property type="entry name" value="Endo/exonu/phosph_ase_sf"/>
</dbReference>
<dbReference type="Gene3D" id="1.20.1250.10">
    <property type="match status" value="1"/>
</dbReference>
<dbReference type="AlphaFoldDB" id="A0AAD1SN91"/>
<evidence type="ECO:0000256" key="2">
    <source>
        <dbReference type="ARBA" id="ARBA00022723"/>
    </source>
</evidence>
<feature type="compositionally biased region" description="Polar residues" evidence="5">
    <location>
        <begin position="305"/>
        <end position="321"/>
    </location>
</feature>
<gene>
    <name evidence="7" type="ORF">PECUL_23A019684</name>
</gene>
<keyword evidence="2" id="KW-0479">Metal-binding</keyword>
<accession>A0AAD1SN91</accession>
<sequence>MSHPAPLTFIILLSLSSYIDCDCKWLHQQAETISNKLLQTFNLLIPDEDFSDNCPSGPTLPKIKSGGSPIRAAANVWNVLNETKLFLETQYKRLDLEQPAWDEMKELFKHQEEELHKCVPDTAISHHNAWKISKYFLKLEKKVQKQDHPKTPTQSGFTTTGMTLIPSDLTILSINAKGLNKPEKRTGALRDFHAWKASIVMIQETHFREGDRHKLTNHHFPIGYYSDFHGGKSRGAAILINKKVPFVEKASMTDREGRYLFIKDTVAEHLYTFTTLYAPNNKQHRYLKRTLHKLHSFAEGQWTRSGTVPQVHHTSPNSISHTKPGKSPGPDVLPLCYYKRFADKLYQPMLASFNAPTPPTPRATRSLLPSPPQPSPGIPPPPPPLPPYFTKDT</sequence>
<feature type="region of interest" description="Disordered" evidence="5">
    <location>
        <begin position="305"/>
        <end position="327"/>
    </location>
</feature>
<evidence type="ECO:0000256" key="3">
    <source>
        <dbReference type="ARBA" id="ARBA00022801"/>
    </source>
</evidence>
<reference evidence="7" key="1">
    <citation type="submission" date="2022-03" db="EMBL/GenBank/DDBJ databases">
        <authorList>
            <person name="Alioto T."/>
            <person name="Alioto T."/>
            <person name="Gomez Garrido J."/>
        </authorList>
    </citation>
    <scope>NUCLEOTIDE SEQUENCE</scope>
</reference>
<evidence type="ECO:0000256" key="5">
    <source>
        <dbReference type="SAM" id="MobiDB-lite"/>
    </source>
</evidence>
<dbReference type="GO" id="GO:0008081">
    <property type="term" value="F:phosphoric diester hydrolase activity"/>
    <property type="evidence" value="ECO:0007669"/>
    <property type="project" value="TreeGrafter"/>
</dbReference>
<dbReference type="GO" id="GO:0006284">
    <property type="term" value="P:base-excision repair"/>
    <property type="evidence" value="ECO:0007669"/>
    <property type="project" value="TreeGrafter"/>
</dbReference>
<keyword evidence="6" id="KW-0732">Signal</keyword>
<feature type="compositionally biased region" description="Pro residues" evidence="5">
    <location>
        <begin position="369"/>
        <end position="387"/>
    </location>
</feature>
<dbReference type="GO" id="GO:0003906">
    <property type="term" value="F:DNA-(apurinic or apyrimidinic site) endonuclease activity"/>
    <property type="evidence" value="ECO:0007669"/>
    <property type="project" value="TreeGrafter"/>
</dbReference>
<evidence type="ECO:0000256" key="6">
    <source>
        <dbReference type="SAM" id="SignalP"/>
    </source>
</evidence>
<proteinExistence type="predicted"/>
<dbReference type="PANTHER" id="PTHR22748:SF6">
    <property type="entry name" value="DNA-(APURINIC OR APYRIMIDINIC SITE) ENDONUCLEASE"/>
    <property type="match status" value="1"/>
</dbReference>
<comment type="cofactor">
    <cofactor evidence="1">
        <name>Mg(2+)</name>
        <dbReference type="ChEBI" id="CHEBI:18420"/>
    </cofactor>
</comment>
<dbReference type="SUPFAM" id="SSF56219">
    <property type="entry name" value="DNase I-like"/>
    <property type="match status" value="1"/>
</dbReference>
<evidence type="ECO:0000313" key="8">
    <source>
        <dbReference type="Proteomes" id="UP001295444"/>
    </source>
</evidence>
<keyword evidence="8" id="KW-1185">Reference proteome</keyword>
<keyword evidence="4" id="KW-0460">Magnesium</keyword>
<feature type="region of interest" description="Disordered" evidence="5">
    <location>
        <begin position="353"/>
        <end position="393"/>
    </location>
</feature>
<dbReference type="InterPro" id="IPR009079">
    <property type="entry name" value="4_helix_cytokine-like_core"/>
</dbReference>
<keyword evidence="3" id="KW-0378">Hydrolase</keyword>
<protein>
    <submittedName>
        <fullName evidence="7">Uncharacterized protein</fullName>
    </submittedName>
</protein>
<organism evidence="7 8">
    <name type="scientific">Pelobates cultripes</name>
    <name type="common">Western spadefoot toad</name>
    <dbReference type="NCBI Taxonomy" id="61616"/>
    <lineage>
        <taxon>Eukaryota</taxon>
        <taxon>Metazoa</taxon>
        <taxon>Chordata</taxon>
        <taxon>Craniata</taxon>
        <taxon>Vertebrata</taxon>
        <taxon>Euteleostomi</taxon>
        <taxon>Amphibia</taxon>
        <taxon>Batrachia</taxon>
        <taxon>Anura</taxon>
        <taxon>Pelobatoidea</taxon>
        <taxon>Pelobatidae</taxon>
        <taxon>Pelobates</taxon>
    </lineage>
</organism>
<evidence type="ECO:0000256" key="4">
    <source>
        <dbReference type="ARBA" id="ARBA00022842"/>
    </source>
</evidence>
<dbReference type="GO" id="GO:0046872">
    <property type="term" value="F:metal ion binding"/>
    <property type="evidence" value="ECO:0007669"/>
    <property type="project" value="UniProtKB-KW"/>
</dbReference>
<dbReference type="EMBL" id="OW240917">
    <property type="protein sequence ID" value="CAH2302959.1"/>
    <property type="molecule type" value="Genomic_DNA"/>
</dbReference>
<dbReference type="Proteomes" id="UP001295444">
    <property type="component" value="Chromosome 06"/>
</dbReference>
<dbReference type="PANTHER" id="PTHR22748">
    <property type="entry name" value="AP ENDONUCLEASE"/>
    <property type="match status" value="1"/>
</dbReference>
<feature type="signal peptide" evidence="6">
    <location>
        <begin position="1"/>
        <end position="21"/>
    </location>
</feature>
<name>A0AAD1SN91_PELCU</name>
<dbReference type="InterPro" id="IPR004808">
    <property type="entry name" value="AP_endonuc_1"/>
</dbReference>
<evidence type="ECO:0000313" key="7">
    <source>
        <dbReference type="EMBL" id="CAH2302959.1"/>
    </source>
</evidence>
<feature type="chain" id="PRO_5042018920" evidence="6">
    <location>
        <begin position="22"/>
        <end position="393"/>
    </location>
</feature>
<dbReference type="Gene3D" id="3.60.10.10">
    <property type="entry name" value="Endonuclease/exonuclease/phosphatase"/>
    <property type="match status" value="1"/>
</dbReference>
<dbReference type="GO" id="GO:0005634">
    <property type="term" value="C:nucleus"/>
    <property type="evidence" value="ECO:0007669"/>
    <property type="project" value="TreeGrafter"/>
</dbReference>